<organism evidence="3 4">
    <name type="scientific">Lepidopterella palustris CBS 459.81</name>
    <dbReference type="NCBI Taxonomy" id="1314670"/>
    <lineage>
        <taxon>Eukaryota</taxon>
        <taxon>Fungi</taxon>
        <taxon>Dikarya</taxon>
        <taxon>Ascomycota</taxon>
        <taxon>Pezizomycotina</taxon>
        <taxon>Dothideomycetes</taxon>
        <taxon>Pleosporomycetidae</taxon>
        <taxon>Mytilinidiales</taxon>
        <taxon>Argynnaceae</taxon>
        <taxon>Lepidopterella</taxon>
    </lineage>
</organism>
<dbReference type="AlphaFoldDB" id="A0A8E2J7G8"/>
<dbReference type="OrthoDB" id="417891at2759"/>
<comment type="similarity">
    <text evidence="1">Belongs to the short-chain dehydrogenases/reductases (SDR) family.</text>
</comment>
<dbReference type="Pfam" id="PF00106">
    <property type="entry name" value="adh_short"/>
    <property type="match status" value="1"/>
</dbReference>
<dbReference type="PANTHER" id="PTHR42760">
    <property type="entry name" value="SHORT-CHAIN DEHYDROGENASES/REDUCTASES FAMILY MEMBER"/>
    <property type="match status" value="1"/>
</dbReference>
<evidence type="ECO:0000313" key="3">
    <source>
        <dbReference type="EMBL" id="OCK72659.1"/>
    </source>
</evidence>
<dbReference type="GO" id="GO:0016616">
    <property type="term" value="F:oxidoreductase activity, acting on the CH-OH group of donors, NAD or NADP as acceptor"/>
    <property type="evidence" value="ECO:0007669"/>
    <property type="project" value="TreeGrafter"/>
</dbReference>
<dbReference type="PANTHER" id="PTHR42760:SF83">
    <property type="entry name" value="(3R)-3-HYDROXYACYL-COA DEHYDROGENASE"/>
    <property type="match status" value="1"/>
</dbReference>
<dbReference type="Proteomes" id="UP000250266">
    <property type="component" value="Unassembled WGS sequence"/>
</dbReference>
<dbReference type="InterPro" id="IPR002347">
    <property type="entry name" value="SDR_fam"/>
</dbReference>
<evidence type="ECO:0000256" key="1">
    <source>
        <dbReference type="ARBA" id="ARBA00006484"/>
    </source>
</evidence>
<evidence type="ECO:0000313" key="4">
    <source>
        <dbReference type="Proteomes" id="UP000250266"/>
    </source>
</evidence>
<dbReference type="GO" id="GO:0048038">
    <property type="term" value="F:quinone binding"/>
    <property type="evidence" value="ECO:0007669"/>
    <property type="project" value="TreeGrafter"/>
</dbReference>
<sequence length="114" mass="12026">MSTQLLCGKICAITGGVTGIGRAIALEYIAQGACVAVNHLGDSSSSSHFQSMRLEAAQALPKDEEVDKRLIEVPGDISDQATAVRLVARTVEVWGGLDVFVSNAGICEFAEFLE</sequence>
<evidence type="ECO:0000256" key="2">
    <source>
        <dbReference type="ARBA" id="ARBA00023002"/>
    </source>
</evidence>
<name>A0A8E2J7G8_9PEZI</name>
<dbReference type="SUPFAM" id="SSF51735">
    <property type="entry name" value="NAD(P)-binding Rossmann-fold domains"/>
    <property type="match status" value="1"/>
</dbReference>
<dbReference type="InterPro" id="IPR036291">
    <property type="entry name" value="NAD(P)-bd_dom_sf"/>
</dbReference>
<reference evidence="3 4" key="1">
    <citation type="journal article" date="2016" name="Nat. Commun.">
        <title>Ectomycorrhizal ecology is imprinted in the genome of the dominant symbiotic fungus Cenococcum geophilum.</title>
        <authorList>
            <consortium name="DOE Joint Genome Institute"/>
            <person name="Peter M."/>
            <person name="Kohler A."/>
            <person name="Ohm R.A."/>
            <person name="Kuo A."/>
            <person name="Krutzmann J."/>
            <person name="Morin E."/>
            <person name="Arend M."/>
            <person name="Barry K.W."/>
            <person name="Binder M."/>
            <person name="Choi C."/>
            <person name="Clum A."/>
            <person name="Copeland A."/>
            <person name="Grisel N."/>
            <person name="Haridas S."/>
            <person name="Kipfer T."/>
            <person name="LaButti K."/>
            <person name="Lindquist E."/>
            <person name="Lipzen A."/>
            <person name="Maire R."/>
            <person name="Meier B."/>
            <person name="Mihaltcheva S."/>
            <person name="Molinier V."/>
            <person name="Murat C."/>
            <person name="Poggeler S."/>
            <person name="Quandt C.A."/>
            <person name="Sperisen C."/>
            <person name="Tritt A."/>
            <person name="Tisserant E."/>
            <person name="Crous P.W."/>
            <person name="Henrissat B."/>
            <person name="Nehls U."/>
            <person name="Egli S."/>
            <person name="Spatafora J.W."/>
            <person name="Grigoriev I.V."/>
            <person name="Martin F.M."/>
        </authorList>
    </citation>
    <scope>NUCLEOTIDE SEQUENCE [LARGE SCALE GENOMIC DNA]</scope>
    <source>
        <strain evidence="3 4">CBS 459.81</strain>
    </source>
</reference>
<accession>A0A8E2J7G8</accession>
<gene>
    <name evidence="3" type="ORF">K432DRAFT_316004</name>
</gene>
<keyword evidence="4" id="KW-1185">Reference proteome</keyword>
<proteinExistence type="inferred from homology"/>
<protein>
    <submittedName>
        <fullName evidence="3">NAD(P)-binding protein</fullName>
    </submittedName>
</protein>
<dbReference type="GO" id="GO:0006633">
    <property type="term" value="P:fatty acid biosynthetic process"/>
    <property type="evidence" value="ECO:0007669"/>
    <property type="project" value="TreeGrafter"/>
</dbReference>
<dbReference type="Gene3D" id="3.40.50.720">
    <property type="entry name" value="NAD(P)-binding Rossmann-like Domain"/>
    <property type="match status" value="1"/>
</dbReference>
<dbReference type="EMBL" id="KV747767">
    <property type="protein sequence ID" value="OCK72659.1"/>
    <property type="molecule type" value="Genomic_DNA"/>
</dbReference>
<dbReference type="PRINTS" id="PR00081">
    <property type="entry name" value="GDHRDH"/>
</dbReference>
<keyword evidence="2" id="KW-0560">Oxidoreductase</keyword>